<dbReference type="InterPro" id="IPR008936">
    <property type="entry name" value="Rho_GTPase_activation_prot"/>
</dbReference>
<dbReference type="PROSITE" id="PS50238">
    <property type="entry name" value="RHOGAP"/>
    <property type="match status" value="1"/>
</dbReference>
<dbReference type="SMART" id="SM00324">
    <property type="entry name" value="RhoGAP"/>
    <property type="match status" value="1"/>
</dbReference>
<dbReference type="Pfam" id="PF00620">
    <property type="entry name" value="RhoGAP"/>
    <property type="match status" value="1"/>
</dbReference>
<dbReference type="InterPro" id="IPR000198">
    <property type="entry name" value="RhoGAP_dom"/>
</dbReference>
<protein>
    <recommendedName>
        <fullName evidence="2">Rho-GAP domain-containing protein</fullName>
    </recommendedName>
</protein>
<keyword evidence="4" id="KW-1185">Reference proteome</keyword>
<evidence type="ECO:0000256" key="1">
    <source>
        <dbReference type="SAM" id="MobiDB-lite"/>
    </source>
</evidence>
<dbReference type="Proteomes" id="UP001357485">
    <property type="component" value="Unassembled WGS sequence"/>
</dbReference>
<evidence type="ECO:0000313" key="4">
    <source>
        <dbReference type="Proteomes" id="UP001357485"/>
    </source>
</evidence>
<feature type="region of interest" description="Disordered" evidence="1">
    <location>
        <begin position="118"/>
        <end position="148"/>
    </location>
</feature>
<accession>A0ABR0LWH7</accession>
<organism evidence="3 4">
    <name type="scientific">Cryomyces antarcticus</name>
    <dbReference type="NCBI Taxonomy" id="329879"/>
    <lineage>
        <taxon>Eukaryota</taxon>
        <taxon>Fungi</taxon>
        <taxon>Dikarya</taxon>
        <taxon>Ascomycota</taxon>
        <taxon>Pezizomycotina</taxon>
        <taxon>Dothideomycetes</taxon>
        <taxon>Dothideomycetes incertae sedis</taxon>
        <taxon>Cryomyces</taxon>
    </lineage>
</organism>
<name>A0ABR0LWH7_9PEZI</name>
<proteinExistence type="predicted"/>
<feature type="domain" description="Rho-GAP" evidence="2">
    <location>
        <begin position="170"/>
        <end position="427"/>
    </location>
</feature>
<dbReference type="EMBL" id="JAVRRA010009087">
    <property type="protein sequence ID" value="KAK5252227.1"/>
    <property type="molecule type" value="Genomic_DNA"/>
</dbReference>
<feature type="compositionally biased region" description="Polar residues" evidence="1">
    <location>
        <begin position="126"/>
        <end position="144"/>
    </location>
</feature>
<feature type="non-terminal residue" evidence="3">
    <location>
        <position position="1"/>
    </location>
</feature>
<comment type="caution">
    <text evidence="3">The sequence shown here is derived from an EMBL/GenBank/DDBJ whole genome shotgun (WGS) entry which is preliminary data.</text>
</comment>
<dbReference type="Gene3D" id="1.10.555.10">
    <property type="entry name" value="Rho GTPase activation protein"/>
    <property type="match status" value="1"/>
</dbReference>
<evidence type="ECO:0000313" key="3">
    <source>
        <dbReference type="EMBL" id="KAK5252227.1"/>
    </source>
</evidence>
<reference evidence="3 4" key="1">
    <citation type="submission" date="2023-08" db="EMBL/GenBank/DDBJ databases">
        <title>Black Yeasts Isolated from many extreme environments.</title>
        <authorList>
            <person name="Coleine C."/>
            <person name="Stajich J.E."/>
            <person name="Selbmann L."/>
        </authorList>
    </citation>
    <scope>NUCLEOTIDE SEQUENCE [LARGE SCALE GENOMIC DNA]</scope>
    <source>
        <strain evidence="3 4">CCFEE 536</strain>
    </source>
</reference>
<feature type="non-terminal residue" evidence="3">
    <location>
        <position position="477"/>
    </location>
</feature>
<gene>
    <name evidence="3" type="ORF">LTR16_005458</name>
</gene>
<sequence>ILASSVLAMKTTKPHAHEASSSAGIHRNVSETLSASSNLDAIRYIEQYNISARQFGLSELPTRDSANGPASTGEILGKFLYCWIYRADIFEEVEPRSSVDGAHHIVSYTRAFINKTFGHKSEPSHTRNPSNERQLSRKNSSSHLVSKKSRGIMPQMTLQGILHLGGIGMVYLPQHVSPGPLVLPASFAAMVSHLVEHGHKTGGIFRIPGNLAKVNDLVEYYASQLQTAEKSKAYIETTVYGPALPWHLTYSTQDVAHALKRLIGSIVGGMLGSPLIHKALSEITQSPLRNLHLEAQKDEKCRLIALSILSTKSDRRPAFTMAMFGLLALLKAEAPYTEDSMSAEALAVCFAPLLIGDLDGSTISESAINHNSLYDLSCTATVSYGNKGSKAPITSERAQELAKKALSENQLNVEIIARMLDNWTDIVRHIRILTTSPEVTEERAWDIPHGGHHLGRRDSAYQQIQLPRDEFLRSQRN</sequence>
<evidence type="ECO:0000259" key="2">
    <source>
        <dbReference type="PROSITE" id="PS50238"/>
    </source>
</evidence>
<dbReference type="SUPFAM" id="SSF48350">
    <property type="entry name" value="GTPase activation domain, GAP"/>
    <property type="match status" value="1"/>
</dbReference>